<feature type="region of interest" description="Disordered" evidence="1">
    <location>
        <begin position="68"/>
        <end position="96"/>
    </location>
</feature>
<comment type="caution">
    <text evidence="3">The sequence shown here is derived from an EMBL/GenBank/DDBJ whole genome shotgun (WGS) entry which is preliminary data.</text>
</comment>
<dbReference type="RefSeq" id="WP_079708524.1">
    <property type="nucleotide sequence ID" value="NZ_BAABQN010000001.1"/>
</dbReference>
<feature type="transmembrane region" description="Helical" evidence="2">
    <location>
        <begin position="7"/>
        <end position="26"/>
    </location>
</feature>
<keyword evidence="2" id="KW-0472">Membrane</keyword>
<protein>
    <submittedName>
        <fullName evidence="3">Uncharacterized protein</fullName>
    </submittedName>
</protein>
<name>A0A366EI73_9BACI</name>
<dbReference type="Proteomes" id="UP000252254">
    <property type="component" value="Unassembled WGS sequence"/>
</dbReference>
<keyword evidence="2" id="KW-1133">Transmembrane helix</keyword>
<organism evidence="3 4">
    <name type="scientific">Paraliobacillus ryukyuensis</name>
    <dbReference type="NCBI Taxonomy" id="200904"/>
    <lineage>
        <taxon>Bacteria</taxon>
        <taxon>Bacillati</taxon>
        <taxon>Bacillota</taxon>
        <taxon>Bacilli</taxon>
        <taxon>Bacillales</taxon>
        <taxon>Bacillaceae</taxon>
        <taxon>Paraliobacillus</taxon>
    </lineage>
</organism>
<evidence type="ECO:0000256" key="2">
    <source>
        <dbReference type="SAM" id="Phobius"/>
    </source>
</evidence>
<dbReference type="NCBIfam" id="NF041554">
    <property type="entry name" value="SA1362_fam"/>
    <property type="match status" value="1"/>
</dbReference>
<evidence type="ECO:0000313" key="3">
    <source>
        <dbReference type="EMBL" id="RBP01420.1"/>
    </source>
</evidence>
<reference evidence="3 4" key="1">
    <citation type="submission" date="2018-06" db="EMBL/GenBank/DDBJ databases">
        <title>Genomic Encyclopedia of Type Strains, Phase IV (KMG-IV): sequencing the most valuable type-strain genomes for metagenomic binning, comparative biology and taxonomic classification.</title>
        <authorList>
            <person name="Goeker M."/>
        </authorList>
    </citation>
    <scope>NUCLEOTIDE SEQUENCE [LARGE SCALE GENOMIC DNA]</scope>
    <source>
        <strain evidence="3 4">DSM 15140</strain>
    </source>
</reference>
<dbReference type="EMBL" id="QNRI01000001">
    <property type="protein sequence ID" value="RBP01420.1"/>
    <property type="molecule type" value="Genomic_DNA"/>
</dbReference>
<evidence type="ECO:0000313" key="4">
    <source>
        <dbReference type="Proteomes" id="UP000252254"/>
    </source>
</evidence>
<dbReference type="OrthoDB" id="2974227at2"/>
<gene>
    <name evidence="3" type="ORF">DES48_101157</name>
</gene>
<keyword evidence="2" id="KW-0812">Transmembrane</keyword>
<dbReference type="InterPro" id="IPR048110">
    <property type="entry name" value="SA1362/YqhP-like"/>
</dbReference>
<dbReference type="STRING" id="200904.GCA_900168775_02538"/>
<feature type="transmembrane region" description="Helical" evidence="2">
    <location>
        <begin position="32"/>
        <end position="55"/>
    </location>
</feature>
<keyword evidence="4" id="KW-1185">Reference proteome</keyword>
<feature type="compositionally biased region" description="Basic residues" evidence="1">
    <location>
        <begin position="68"/>
        <end position="78"/>
    </location>
</feature>
<evidence type="ECO:0000256" key="1">
    <source>
        <dbReference type="SAM" id="MobiDB-lite"/>
    </source>
</evidence>
<accession>A0A366EI73</accession>
<proteinExistence type="predicted"/>
<dbReference type="AlphaFoldDB" id="A0A366EI73"/>
<sequence length="122" mass="14290">MFQKRLPAWSYLLIAIALLGFGSQLLTNTQTFFSTILMILGTMVLIYGAIYFLFLRKRNTNELKKYKKAVKQSKKRRISQSSTTRPTKQGKIKTYKHRNHKDAPYLRVIDGKKSKRKDRATF</sequence>